<dbReference type="Proteomes" id="UP000000591">
    <property type="component" value="Chromosome VI"/>
</dbReference>
<reference evidence="10 11" key="1">
    <citation type="journal article" date="2004" name="Science">
        <title>The Ashbya gossypii genome as a tool for mapping the ancient Saccharomyces cerevisiae genome.</title>
        <authorList>
            <person name="Dietrich F.S."/>
            <person name="Voegeli S."/>
            <person name="Brachat S."/>
            <person name="Lerch A."/>
            <person name="Gates K."/>
            <person name="Steiner S."/>
            <person name="Mohr C."/>
            <person name="Pohlmann R."/>
            <person name="Luedi P."/>
            <person name="Choi S."/>
            <person name="Wing R.A."/>
            <person name="Flavier A."/>
            <person name="Gaffney T.D."/>
            <person name="Philippsen P."/>
        </authorList>
    </citation>
    <scope>NUCLEOTIDE SEQUENCE [LARGE SCALE GENOMIC DNA]</scope>
    <source>
        <strain evidence="11">ATCC 10895 / CBS 109.51 / FGSC 9923 / NRRL Y-1056</strain>
    </source>
</reference>
<dbReference type="GO" id="GO:0045134">
    <property type="term" value="F:UDP phosphatase activity"/>
    <property type="evidence" value="ECO:0000318"/>
    <property type="project" value="GO_Central"/>
</dbReference>
<organism evidence="10 11">
    <name type="scientific">Eremothecium gossypii (strain ATCC 10895 / CBS 109.51 / FGSC 9923 / NRRL Y-1056)</name>
    <name type="common">Yeast</name>
    <name type="synonym">Ashbya gossypii</name>
    <dbReference type="NCBI Taxonomy" id="284811"/>
    <lineage>
        <taxon>Eukaryota</taxon>
        <taxon>Fungi</taxon>
        <taxon>Dikarya</taxon>
        <taxon>Ascomycota</taxon>
        <taxon>Saccharomycotina</taxon>
        <taxon>Saccharomycetes</taxon>
        <taxon>Saccharomycetales</taxon>
        <taxon>Saccharomycetaceae</taxon>
        <taxon>Eremothecium</taxon>
    </lineage>
</organism>
<comment type="function">
    <text evidence="4">After transfer of sugars to endogenous macromolecular acceptors, the enzyme converts nucleoside diphosphates to nucleoside monophosphates which in turn exit the Golgi lumen in a coupled antiporter reaction, allowing entry of additional nucleotide sugar from the cytosol.</text>
</comment>
<dbReference type="FunCoup" id="Q753F2">
    <property type="interactions" value="374"/>
</dbReference>
<dbReference type="PROSITE" id="PS01238">
    <property type="entry name" value="GDA1_CD39_NTPASE"/>
    <property type="match status" value="1"/>
</dbReference>
<dbReference type="eggNOG" id="KOG1385">
    <property type="taxonomic scope" value="Eukaryota"/>
</dbReference>
<dbReference type="CDD" id="cd24040">
    <property type="entry name" value="ASKHA_NBD_GDA1"/>
    <property type="match status" value="1"/>
</dbReference>
<dbReference type="KEGG" id="ago:AGOS_AFR362C"/>
<evidence type="ECO:0000313" key="10">
    <source>
        <dbReference type="EMBL" id="AAS53733.1"/>
    </source>
</evidence>
<keyword evidence="11" id="KW-1185">Reference proteome</keyword>
<dbReference type="InParanoid" id="Q753F2"/>
<evidence type="ECO:0000256" key="1">
    <source>
        <dbReference type="ARBA" id="ARBA00004323"/>
    </source>
</evidence>
<keyword evidence="3 8" id="KW-0378">Hydrolase</keyword>
<dbReference type="EMBL" id="AE016819">
    <property type="protein sequence ID" value="AAS53733.1"/>
    <property type="molecule type" value="Genomic_DNA"/>
</dbReference>
<evidence type="ECO:0000256" key="4">
    <source>
        <dbReference type="ARBA" id="ARBA00037742"/>
    </source>
</evidence>
<dbReference type="GeneID" id="4622179"/>
<dbReference type="Gene3D" id="3.30.420.40">
    <property type="match status" value="1"/>
</dbReference>
<dbReference type="RefSeq" id="NP_985909.1">
    <property type="nucleotide sequence ID" value="NM_211264.1"/>
</dbReference>
<evidence type="ECO:0000256" key="6">
    <source>
        <dbReference type="PIRSR" id="PIRSR600407-1"/>
    </source>
</evidence>
<dbReference type="Pfam" id="PF01150">
    <property type="entry name" value="GDA1_CD39"/>
    <property type="match status" value="1"/>
</dbReference>
<comment type="similarity">
    <text evidence="2 8">Belongs to the GDA1/CD39 NTPase family.</text>
</comment>
<dbReference type="GO" id="GO:0006487">
    <property type="term" value="P:protein N-linked glycosylation"/>
    <property type="evidence" value="ECO:0000318"/>
    <property type="project" value="GO_Central"/>
</dbReference>
<dbReference type="HOGENOM" id="CLU_010246_4_0_1"/>
<dbReference type="GO" id="GO:0016020">
    <property type="term" value="C:membrane"/>
    <property type="evidence" value="ECO:0000318"/>
    <property type="project" value="GO_Central"/>
</dbReference>
<proteinExistence type="inferred from homology"/>
<feature type="region of interest" description="Disordered" evidence="9">
    <location>
        <begin position="48"/>
        <end position="79"/>
    </location>
</feature>
<gene>
    <name evidence="10" type="ORF">AGOS_AFR362C</name>
</gene>
<protein>
    <recommendedName>
        <fullName evidence="5">guanosine-diphosphatase</fullName>
        <ecNumber evidence="5">3.6.1.42</ecNumber>
    </recommendedName>
</protein>
<dbReference type="GO" id="GO:0000139">
    <property type="term" value="C:Golgi membrane"/>
    <property type="evidence" value="ECO:0007669"/>
    <property type="project" value="UniProtKB-SubCell"/>
</dbReference>
<dbReference type="PANTHER" id="PTHR11782">
    <property type="entry name" value="ADENOSINE/GUANOSINE DIPHOSPHATASE"/>
    <property type="match status" value="1"/>
</dbReference>
<name>Q753F2_EREGS</name>
<feature type="active site" description="Proton acceptor" evidence="6">
    <location>
        <position position="209"/>
    </location>
</feature>
<evidence type="ECO:0000256" key="2">
    <source>
        <dbReference type="ARBA" id="ARBA00009283"/>
    </source>
</evidence>
<dbReference type="GO" id="GO:0017111">
    <property type="term" value="F:ribonucleoside triphosphate phosphatase activity"/>
    <property type="evidence" value="ECO:0000318"/>
    <property type="project" value="GO_Central"/>
</dbReference>
<evidence type="ECO:0000256" key="9">
    <source>
        <dbReference type="SAM" id="MobiDB-lite"/>
    </source>
</evidence>
<dbReference type="GO" id="GO:0005524">
    <property type="term" value="F:ATP binding"/>
    <property type="evidence" value="ECO:0007669"/>
    <property type="project" value="UniProtKB-KW"/>
</dbReference>
<dbReference type="GO" id="GO:0004382">
    <property type="term" value="F:GDP phosphatase activity"/>
    <property type="evidence" value="ECO:0000318"/>
    <property type="project" value="GO_Central"/>
</dbReference>
<dbReference type="GO" id="GO:0009134">
    <property type="term" value="P:nucleoside diphosphate catabolic process"/>
    <property type="evidence" value="ECO:0000318"/>
    <property type="project" value="GO_Central"/>
</dbReference>
<dbReference type="Gene3D" id="3.30.420.150">
    <property type="entry name" value="Exopolyphosphatase. Domain 2"/>
    <property type="match status" value="1"/>
</dbReference>
<keyword evidence="7" id="KW-0547">Nucleotide-binding</keyword>
<evidence type="ECO:0000256" key="8">
    <source>
        <dbReference type="RuleBase" id="RU003833"/>
    </source>
</evidence>
<evidence type="ECO:0000256" key="3">
    <source>
        <dbReference type="ARBA" id="ARBA00022801"/>
    </source>
</evidence>
<dbReference type="OMA" id="WTCRIKE"/>
<dbReference type="EC" id="3.6.1.42" evidence="5"/>
<evidence type="ECO:0000256" key="7">
    <source>
        <dbReference type="PIRSR" id="PIRSR600407-2"/>
    </source>
</evidence>
<dbReference type="OrthoDB" id="6372431at2759"/>
<evidence type="ECO:0000313" key="11">
    <source>
        <dbReference type="Proteomes" id="UP000000591"/>
    </source>
</evidence>
<feature type="binding site" evidence="7">
    <location>
        <begin position="240"/>
        <end position="244"/>
    </location>
    <ligand>
        <name>ATP</name>
        <dbReference type="ChEBI" id="CHEBI:30616"/>
    </ligand>
</feature>
<accession>Q753F2</accession>
<dbReference type="InterPro" id="IPR000407">
    <property type="entry name" value="GDA1_CD39_NTPase"/>
</dbReference>
<dbReference type="GO" id="GO:0005794">
    <property type="term" value="C:Golgi apparatus"/>
    <property type="evidence" value="ECO:0000318"/>
    <property type="project" value="GO_Central"/>
</dbReference>
<comment type="subcellular location">
    <subcellularLocation>
        <location evidence="1">Golgi apparatus membrane</location>
        <topology evidence="1">Single-pass type II membrane protein</topology>
    </subcellularLocation>
</comment>
<dbReference type="AlphaFoldDB" id="Q753F2"/>
<dbReference type="STRING" id="284811.Q753F2"/>
<evidence type="ECO:0000256" key="5">
    <source>
        <dbReference type="ARBA" id="ARBA00038903"/>
    </source>
</evidence>
<reference evidence="11" key="2">
    <citation type="journal article" date="2013" name="G3 (Bethesda)">
        <title>Genomes of Ashbya fungi isolated from insects reveal four mating-type loci, numerous translocations, lack of transposons, and distinct gene duplications.</title>
        <authorList>
            <person name="Dietrich F.S."/>
            <person name="Voegeli S."/>
            <person name="Kuo S."/>
            <person name="Philippsen P."/>
        </authorList>
    </citation>
    <scope>GENOME REANNOTATION</scope>
    <source>
        <strain evidence="11">ATCC 10895 / CBS 109.51 / FGSC 9923 / NRRL Y-1056</strain>
    </source>
</reference>
<dbReference type="PANTHER" id="PTHR11782:SF83">
    <property type="entry name" value="GUANOSINE-DIPHOSPHATASE"/>
    <property type="match status" value="1"/>
</dbReference>
<keyword evidence="7" id="KW-0067">ATP-binding</keyword>
<sequence>MTTNLRGVFRNYRFLIAALTAVMLILLLHSSSNRLSAAPAVPPIAGDKPAKLASSKGKPVAGDGASNSGHDSKPALKTPKCGKDHKYVVMIDAGSTGSRVHVYEFDVCTEPPILVGEKFKMRNPGLSSFNDDPVGAAKSLDELLDYATSVVPKDKRNCSPVAVKATAGLRKLGDEKSSRILEAVRKHLEQDYEFPVVDEGVSIMSGADEGVYAWITTNYLLGNIGTAEKQQTAAVFDLGGGSTQIVFEPEFPSKDIQMEEGDHKYNLNFGGHQYTLYQFSHPEFGQMEARRKVNEHILKTAISSGTVKAGETAKTHTLVSPCFPPDVKTKPETVVFGENKYTVIFEGPIEPAPAECRFLTDDILRKSATCTVPPCSFNGAYQPSLIRNFNRHGDLYVFSYFYDRTHPIGLPPSFELRDLLELTRLVCMGKPVWKSVFSAIEDAEAQLEKEPHWCMDLNYQVSLLNTGYDIPFYRDFKTAAKIAENELGWCLGASLPLLTSDTWKCKISEQ</sequence>